<protein>
    <submittedName>
        <fullName evidence="2">Uncharacterized protein</fullName>
    </submittedName>
</protein>
<name>K0RL71_THAOC</name>
<feature type="compositionally biased region" description="Basic and acidic residues" evidence="1">
    <location>
        <begin position="90"/>
        <end position="101"/>
    </location>
</feature>
<dbReference type="EMBL" id="AGNL01038666">
    <property type="protein sequence ID" value="EJK53029.1"/>
    <property type="molecule type" value="Genomic_DNA"/>
</dbReference>
<evidence type="ECO:0000313" key="3">
    <source>
        <dbReference type="Proteomes" id="UP000266841"/>
    </source>
</evidence>
<feature type="compositionally biased region" description="Low complexity" evidence="1">
    <location>
        <begin position="59"/>
        <end position="81"/>
    </location>
</feature>
<evidence type="ECO:0000256" key="1">
    <source>
        <dbReference type="SAM" id="MobiDB-lite"/>
    </source>
</evidence>
<evidence type="ECO:0000313" key="2">
    <source>
        <dbReference type="EMBL" id="EJK53029.1"/>
    </source>
</evidence>
<proteinExistence type="predicted"/>
<dbReference type="Proteomes" id="UP000266841">
    <property type="component" value="Unassembled WGS sequence"/>
</dbReference>
<feature type="region of interest" description="Disordered" evidence="1">
    <location>
        <begin position="1"/>
        <end position="134"/>
    </location>
</feature>
<accession>K0RL71</accession>
<dbReference type="AlphaFoldDB" id="K0RL71"/>
<feature type="compositionally biased region" description="Basic residues" evidence="1">
    <location>
        <begin position="32"/>
        <end position="42"/>
    </location>
</feature>
<feature type="non-terminal residue" evidence="2">
    <location>
        <position position="134"/>
    </location>
</feature>
<reference evidence="2 3" key="1">
    <citation type="journal article" date="2012" name="Genome Biol.">
        <title>Genome and low-iron response of an oceanic diatom adapted to chronic iron limitation.</title>
        <authorList>
            <person name="Lommer M."/>
            <person name="Specht M."/>
            <person name="Roy A.S."/>
            <person name="Kraemer L."/>
            <person name="Andreson R."/>
            <person name="Gutowska M.A."/>
            <person name="Wolf J."/>
            <person name="Bergner S.V."/>
            <person name="Schilhabel M.B."/>
            <person name="Klostermeier U.C."/>
            <person name="Beiko R.G."/>
            <person name="Rosenstiel P."/>
            <person name="Hippler M."/>
            <person name="Laroche J."/>
        </authorList>
    </citation>
    <scope>NUCLEOTIDE SEQUENCE [LARGE SCALE GENOMIC DNA]</scope>
    <source>
        <strain evidence="2 3">CCMP1005</strain>
    </source>
</reference>
<sequence length="134" mass="14789">MRRRPGGGGDDDGDQPDTRGGRAVRAPGSGRRPLRRVRRGHARPASVAGVNNAGGIGTRRVPPRQQRQQPQPAQIPRKPQQSADKAPPVDPRRQRILDQQRRIASSIAEEKKWDEEMAEFDLEGPGVSQRKEGP</sequence>
<gene>
    <name evidence="2" type="ORF">THAOC_27604</name>
</gene>
<comment type="caution">
    <text evidence="2">The sequence shown here is derived from an EMBL/GenBank/DDBJ whole genome shotgun (WGS) entry which is preliminary data.</text>
</comment>
<keyword evidence="3" id="KW-1185">Reference proteome</keyword>
<organism evidence="2 3">
    <name type="scientific">Thalassiosira oceanica</name>
    <name type="common">Marine diatom</name>
    <dbReference type="NCBI Taxonomy" id="159749"/>
    <lineage>
        <taxon>Eukaryota</taxon>
        <taxon>Sar</taxon>
        <taxon>Stramenopiles</taxon>
        <taxon>Ochrophyta</taxon>
        <taxon>Bacillariophyta</taxon>
        <taxon>Coscinodiscophyceae</taxon>
        <taxon>Thalassiosirophycidae</taxon>
        <taxon>Thalassiosirales</taxon>
        <taxon>Thalassiosiraceae</taxon>
        <taxon>Thalassiosira</taxon>
    </lineage>
</organism>